<protein>
    <submittedName>
        <fullName evidence="1">Uncharacterized protein</fullName>
    </submittedName>
</protein>
<organism evidence="1 2">
    <name type="scientific">Perca fluviatilis</name>
    <name type="common">European perch</name>
    <dbReference type="NCBI Taxonomy" id="8168"/>
    <lineage>
        <taxon>Eukaryota</taxon>
        <taxon>Metazoa</taxon>
        <taxon>Chordata</taxon>
        <taxon>Craniata</taxon>
        <taxon>Vertebrata</taxon>
        <taxon>Euteleostomi</taxon>
        <taxon>Actinopterygii</taxon>
        <taxon>Neopterygii</taxon>
        <taxon>Teleostei</taxon>
        <taxon>Neoteleostei</taxon>
        <taxon>Acanthomorphata</taxon>
        <taxon>Eupercaria</taxon>
        <taxon>Perciformes</taxon>
        <taxon>Percoidei</taxon>
        <taxon>Percidae</taxon>
        <taxon>Percinae</taxon>
        <taxon>Perca</taxon>
    </lineage>
</organism>
<gene>
    <name evidence="1" type="ORF">PFLUV_G00090080</name>
</gene>
<dbReference type="AlphaFoldDB" id="A0A6A5F520"/>
<sequence>MAIRREEASRGACQCFTTTTLHSLLFSCFTVCPFLQVGTQTGNDAGRNRPGLITVLLEPAGNPPAQPVLGAPSQSTVISIIQQLILHKSILPDQLCPY</sequence>
<dbReference type="EMBL" id="VHII01000007">
    <property type="protein sequence ID" value="KAF1388430.1"/>
    <property type="molecule type" value="Genomic_DNA"/>
</dbReference>
<proteinExistence type="predicted"/>
<accession>A0A6A5F520</accession>
<comment type="caution">
    <text evidence="1">The sequence shown here is derived from an EMBL/GenBank/DDBJ whole genome shotgun (WGS) entry which is preliminary data.</text>
</comment>
<dbReference type="PROSITE" id="PS51257">
    <property type="entry name" value="PROKAR_LIPOPROTEIN"/>
    <property type="match status" value="1"/>
</dbReference>
<keyword evidence="2" id="KW-1185">Reference proteome</keyword>
<reference evidence="1 2" key="1">
    <citation type="submission" date="2019-06" db="EMBL/GenBank/DDBJ databases">
        <title>A chromosome-scale genome assembly of the European perch, Perca fluviatilis.</title>
        <authorList>
            <person name="Roques C."/>
            <person name="Zahm M."/>
            <person name="Cabau C."/>
            <person name="Klopp C."/>
            <person name="Bouchez O."/>
            <person name="Donnadieu C."/>
            <person name="Kuhl H."/>
            <person name="Gislard M."/>
            <person name="Guendouz S."/>
            <person name="Journot L."/>
            <person name="Haffray P."/>
            <person name="Bestin A."/>
            <person name="Morvezen R."/>
            <person name="Feron R."/>
            <person name="Wen M."/>
            <person name="Jouanno E."/>
            <person name="Herpin A."/>
            <person name="Schartl M."/>
            <person name="Postlethwait J."/>
            <person name="Schaerlinger B."/>
            <person name="Chardard D."/>
            <person name="Lecocq T."/>
            <person name="Poncet C."/>
            <person name="Jaffrelo L."/>
            <person name="Lampietro C."/>
            <person name="Guiguen Y."/>
        </authorList>
    </citation>
    <scope>NUCLEOTIDE SEQUENCE [LARGE SCALE GENOMIC DNA]</scope>
    <source>
        <tissue evidence="1">Blood</tissue>
    </source>
</reference>
<dbReference type="Proteomes" id="UP000465112">
    <property type="component" value="Chromosome 7"/>
</dbReference>
<evidence type="ECO:0000313" key="2">
    <source>
        <dbReference type="Proteomes" id="UP000465112"/>
    </source>
</evidence>
<evidence type="ECO:0000313" key="1">
    <source>
        <dbReference type="EMBL" id="KAF1388430.1"/>
    </source>
</evidence>
<name>A0A6A5F520_PERFL</name>